<dbReference type="GO" id="GO:0055085">
    <property type="term" value="P:transmembrane transport"/>
    <property type="evidence" value="ECO:0007669"/>
    <property type="project" value="TreeGrafter"/>
</dbReference>
<reference evidence="7 8" key="1">
    <citation type="submission" date="2016-11" db="EMBL/GenBank/DDBJ databases">
        <title>Comparative genomics of Acidibacillus ferroxidans species.</title>
        <authorList>
            <person name="Oliveira G."/>
            <person name="Nunes G."/>
            <person name="Oliveira R."/>
            <person name="Araujo F."/>
            <person name="Salim A."/>
            <person name="Scholte L."/>
            <person name="Morais D."/>
            <person name="Nancucheo I."/>
            <person name="Johnson D.B."/>
            <person name="Grail B."/>
            <person name="Bittencourt J."/>
            <person name="Valadares R."/>
        </authorList>
    </citation>
    <scope>NUCLEOTIDE SEQUENCE [LARGE SCALE GENOMIC DNA]</scope>
    <source>
        <strain evidence="7 8">Y002</strain>
    </source>
</reference>
<keyword evidence="3 6" id="KW-0812">Transmembrane</keyword>
<feature type="transmembrane region" description="Helical" evidence="6">
    <location>
        <begin position="227"/>
        <end position="247"/>
    </location>
</feature>
<feature type="transmembrane region" description="Helical" evidence="6">
    <location>
        <begin position="253"/>
        <end position="273"/>
    </location>
</feature>
<feature type="transmembrane region" description="Helical" evidence="6">
    <location>
        <begin position="15"/>
        <end position="36"/>
    </location>
</feature>
<dbReference type="InterPro" id="IPR002549">
    <property type="entry name" value="AI-2E-like"/>
</dbReference>
<keyword evidence="8" id="KW-1185">Reference proteome</keyword>
<comment type="caution">
    <text evidence="7">The sequence shown here is derived from an EMBL/GenBank/DDBJ whole genome shotgun (WGS) entry which is preliminary data.</text>
</comment>
<evidence type="ECO:0000256" key="2">
    <source>
        <dbReference type="ARBA" id="ARBA00009773"/>
    </source>
</evidence>
<dbReference type="PANTHER" id="PTHR21716:SF68">
    <property type="entry name" value="TRANSPORT PROTEIN YTVI-RELATED"/>
    <property type="match status" value="1"/>
</dbReference>
<dbReference type="InterPro" id="IPR014227">
    <property type="entry name" value="YtvI-like"/>
</dbReference>
<feature type="transmembrane region" description="Helical" evidence="6">
    <location>
        <begin position="129"/>
        <end position="162"/>
    </location>
</feature>
<name>A0A2U3DA44_SULT2</name>
<feature type="transmembrane region" description="Helical" evidence="6">
    <location>
        <begin position="200"/>
        <end position="220"/>
    </location>
</feature>
<dbReference type="NCBIfam" id="TIGR02872">
    <property type="entry name" value="spore_ytvI"/>
    <property type="match status" value="1"/>
</dbReference>
<proteinExistence type="inferred from homology"/>
<gene>
    <name evidence="7" type="ORF">BM613_05450</name>
</gene>
<comment type="similarity">
    <text evidence="2">Belongs to the autoinducer-2 exporter (AI-2E) (TC 2.A.86) family.</text>
</comment>
<dbReference type="AlphaFoldDB" id="A0A2U3DA44"/>
<evidence type="ECO:0000256" key="3">
    <source>
        <dbReference type="ARBA" id="ARBA00022692"/>
    </source>
</evidence>
<accession>A0A2U3DA44</accession>
<dbReference type="Pfam" id="PF01594">
    <property type="entry name" value="AI-2E_transport"/>
    <property type="match status" value="1"/>
</dbReference>
<dbReference type="GO" id="GO:0016020">
    <property type="term" value="C:membrane"/>
    <property type="evidence" value="ECO:0007669"/>
    <property type="project" value="UniProtKB-SubCell"/>
</dbReference>
<dbReference type="EMBL" id="MPDK01000006">
    <property type="protein sequence ID" value="PWI58141.1"/>
    <property type="molecule type" value="Genomic_DNA"/>
</dbReference>
<evidence type="ECO:0000256" key="1">
    <source>
        <dbReference type="ARBA" id="ARBA00004141"/>
    </source>
</evidence>
<feature type="transmembrane region" description="Helical" evidence="6">
    <location>
        <begin position="48"/>
        <end position="70"/>
    </location>
</feature>
<evidence type="ECO:0000313" key="7">
    <source>
        <dbReference type="EMBL" id="PWI58141.1"/>
    </source>
</evidence>
<keyword evidence="4 6" id="KW-1133">Transmembrane helix</keyword>
<feature type="transmembrane region" description="Helical" evidence="6">
    <location>
        <begin position="308"/>
        <end position="327"/>
    </location>
</feature>
<organism evidence="7 8">
    <name type="scientific">Sulfoacidibacillus thermotolerans</name>
    <name type="common">Acidibacillus sulfuroxidans</name>
    <dbReference type="NCBI Taxonomy" id="1765684"/>
    <lineage>
        <taxon>Bacteria</taxon>
        <taxon>Bacillati</taxon>
        <taxon>Bacillota</taxon>
        <taxon>Bacilli</taxon>
        <taxon>Bacillales</taxon>
        <taxon>Alicyclobacillaceae</taxon>
        <taxon>Sulfoacidibacillus</taxon>
    </lineage>
</organism>
<protein>
    <submittedName>
        <fullName evidence="7">Sporulation integral membrane protein YtvI</fullName>
    </submittedName>
</protein>
<evidence type="ECO:0000256" key="5">
    <source>
        <dbReference type="ARBA" id="ARBA00023136"/>
    </source>
</evidence>
<dbReference type="Proteomes" id="UP000245380">
    <property type="component" value="Unassembled WGS sequence"/>
</dbReference>
<keyword evidence="5 6" id="KW-0472">Membrane</keyword>
<sequence>MLVFLAVSTFIFLRVLSYIAPFVIGFLIAILLLPIARFLEHQGIPRKVAIVLTLVVVLGGLVLLLLFLIVQGAEEATSLSQAIPQYFLSWRTWVEQVIDKSAIVYAHLPAKMVSAMQASVASLIEQSRALALTALSALISGAALLPDLVFIIVISVVAAYFFMAERTQLIHGLRILLPPGWGIKLEGVAGDVGRAMAGLLRAQLVLIAVTSVICVIGLTLMHIRYALILGIAIGFTGWVPILGSGVITLPWAIGAFALGHFVIAMKVVLLQAIASLIRHSIEPKILASNMGLGTFATLFGMYVGLTSIGFLGLLVGPIAFIAIRSLLRAHMFRDFLPQRWVGASLRWGEHEHK</sequence>
<evidence type="ECO:0000313" key="8">
    <source>
        <dbReference type="Proteomes" id="UP000245380"/>
    </source>
</evidence>
<comment type="subcellular location">
    <subcellularLocation>
        <location evidence="1">Membrane</location>
        <topology evidence="1">Multi-pass membrane protein</topology>
    </subcellularLocation>
</comment>
<evidence type="ECO:0000256" key="4">
    <source>
        <dbReference type="ARBA" id="ARBA00022989"/>
    </source>
</evidence>
<dbReference type="PANTHER" id="PTHR21716">
    <property type="entry name" value="TRANSMEMBRANE PROTEIN"/>
    <property type="match status" value="1"/>
</dbReference>
<evidence type="ECO:0000256" key="6">
    <source>
        <dbReference type="SAM" id="Phobius"/>
    </source>
</evidence>